<gene>
    <name evidence="1" type="ORF">LCGC14_1011440</name>
</gene>
<evidence type="ECO:0000313" key="1">
    <source>
        <dbReference type="EMBL" id="KKN12944.1"/>
    </source>
</evidence>
<name>A0A0F9N4P3_9ZZZZ</name>
<accession>A0A0F9N4P3</accession>
<dbReference type="EMBL" id="LAZR01003976">
    <property type="protein sequence ID" value="KKN12944.1"/>
    <property type="molecule type" value="Genomic_DNA"/>
</dbReference>
<protein>
    <submittedName>
        <fullName evidence="1">Uncharacterized protein</fullName>
    </submittedName>
</protein>
<sequence length="122" mass="13593">MPKKATADVNLLNLNGSKITPGLMCIEHENGKYIQFRPGSAYISKSTGALFSEGEHWVFINPTPGVIHISFVSGVDKKNTRQFVFPEQPLEYIIPFGLTGGELWIWRSSGSVGYLYMKKLKA</sequence>
<dbReference type="AlphaFoldDB" id="A0A0F9N4P3"/>
<reference evidence="1" key="1">
    <citation type="journal article" date="2015" name="Nature">
        <title>Complex archaea that bridge the gap between prokaryotes and eukaryotes.</title>
        <authorList>
            <person name="Spang A."/>
            <person name="Saw J.H."/>
            <person name="Jorgensen S.L."/>
            <person name="Zaremba-Niedzwiedzka K."/>
            <person name="Martijn J."/>
            <person name="Lind A.E."/>
            <person name="van Eijk R."/>
            <person name="Schleper C."/>
            <person name="Guy L."/>
            <person name="Ettema T.J."/>
        </authorList>
    </citation>
    <scope>NUCLEOTIDE SEQUENCE</scope>
</reference>
<comment type="caution">
    <text evidence="1">The sequence shown here is derived from an EMBL/GenBank/DDBJ whole genome shotgun (WGS) entry which is preliminary data.</text>
</comment>
<organism evidence="1">
    <name type="scientific">marine sediment metagenome</name>
    <dbReference type="NCBI Taxonomy" id="412755"/>
    <lineage>
        <taxon>unclassified sequences</taxon>
        <taxon>metagenomes</taxon>
        <taxon>ecological metagenomes</taxon>
    </lineage>
</organism>
<proteinExistence type="predicted"/>